<evidence type="ECO:0000313" key="1">
    <source>
        <dbReference type="EMBL" id="ETR74684.1"/>
    </source>
</evidence>
<dbReference type="Proteomes" id="UP000189670">
    <property type="component" value="Unassembled WGS sequence"/>
</dbReference>
<dbReference type="AlphaFoldDB" id="A0A1V1PIT7"/>
<name>A0A1V1PIT7_9BACT</name>
<gene>
    <name evidence="1" type="ORF">OMM_06185</name>
</gene>
<reference evidence="2" key="1">
    <citation type="submission" date="2012-11" db="EMBL/GenBank/DDBJ databases">
        <authorList>
            <person name="Lucero-Rivera Y.E."/>
            <person name="Tovar-Ramirez D."/>
        </authorList>
    </citation>
    <scope>NUCLEOTIDE SEQUENCE [LARGE SCALE GENOMIC DNA]</scope>
    <source>
        <strain evidence="2">Araruama</strain>
    </source>
</reference>
<accession>A0A1V1PIT7</accession>
<comment type="caution">
    <text evidence="1">The sequence shown here is derived from an EMBL/GenBank/DDBJ whole genome shotgun (WGS) entry which is preliminary data.</text>
</comment>
<dbReference type="EMBL" id="ATBP01000001">
    <property type="protein sequence ID" value="ETR74684.1"/>
    <property type="molecule type" value="Genomic_DNA"/>
</dbReference>
<organism evidence="1 2">
    <name type="scientific">Candidatus Magnetoglobus multicellularis str. Araruama</name>
    <dbReference type="NCBI Taxonomy" id="890399"/>
    <lineage>
        <taxon>Bacteria</taxon>
        <taxon>Pseudomonadati</taxon>
        <taxon>Thermodesulfobacteriota</taxon>
        <taxon>Desulfobacteria</taxon>
        <taxon>Desulfobacterales</taxon>
        <taxon>Desulfobacteraceae</taxon>
        <taxon>Candidatus Magnetoglobus</taxon>
    </lineage>
</organism>
<evidence type="ECO:0000313" key="2">
    <source>
        <dbReference type="Proteomes" id="UP000189670"/>
    </source>
</evidence>
<proteinExistence type="predicted"/>
<sequence>MTCILKQFHESASFLSLLGLGTEKSKPIVEAFDSMVQIFEKKQEALDHQQKLIDKQQSTLDNQEAVIHEIKEDFEKYKNGNLDRKTEIKKDLLIELSTKADIEKMNGKIFSLFWLHSF</sequence>
<protein>
    <submittedName>
        <fullName evidence="1">Uncharacterized protein</fullName>
    </submittedName>
</protein>